<evidence type="ECO:0000313" key="10">
    <source>
        <dbReference type="RefSeq" id="XP_014470323.1"/>
    </source>
</evidence>
<feature type="compositionally biased region" description="Polar residues" evidence="7">
    <location>
        <begin position="522"/>
        <end position="537"/>
    </location>
</feature>
<dbReference type="GO" id="GO:0015275">
    <property type="term" value="F:stretch-activated, monoatomic cation-selective, calcium channel activity"/>
    <property type="evidence" value="ECO:0007669"/>
    <property type="project" value="TreeGrafter"/>
</dbReference>
<organism evidence="9 10">
    <name type="scientific">Dinoponera quadriceps</name>
    <name type="common">South American ant</name>
    <dbReference type="NCBI Taxonomy" id="609295"/>
    <lineage>
        <taxon>Eukaryota</taxon>
        <taxon>Metazoa</taxon>
        <taxon>Ecdysozoa</taxon>
        <taxon>Arthropoda</taxon>
        <taxon>Hexapoda</taxon>
        <taxon>Insecta</taxon>
        <taxon>Pterygota</taxon>
        <taxon>Neoptera</taxon>
        <taxon>Endopterygota</taxon>
        <taxon>Hymenoptera</taxon>
        <taxon>Apocrita</taxon>
        <taxon>Aculeata</taxon>
        <taxon>Formicoidea</taxon>
        <taxon>Formicidae</taxon>
        <taxon>Ponerinae</taxon>
        <taxon>Ponerini</taxon>
        <taxon>Dinoponera</taxon>
    </lineage>
</organism>
<evidence type="ECO:0000256" key="6">
    <source>
        <dbReference type="ARBA" id="ARBA00029445"/>
    </source>
</evidence>
<evidence type="ECO:0000256" key="2">
    <source>
        <dbReference type="ARBA" id="ARBA00022692"/>
    </source>
</evidence>
<evidence type="ECO:0000256" key="7">
    <source>
        <dbReference type="SAM" id="MobiDB-lite"/>
    </source>
</evidence>
<dbReference type="RefSeq" id="XP_014470323.1">
    <property type="nucleotide sequence ID" value="XM_014614837.1"/>
</dbReference>
<dbReference type="KEGG" id="dqu:106742153"/>
<evidence type="ECO:0000256" key="3">
    <source>
        <dbReference type="ARBA" id="ARBA00022989"/>
    </source>
</evidence>
<feature type="compositionally biased region" description="Basic and acidic residues" evidence="7">
    <location>
        <begin position="30"/>
        <end position="42"/>
    </location>
</feature>
<sequence length="836" mass="94147">MHREDAARVSVVVLGDGPDCPFAERRRRRESPTDFHGRGGRRSDNTAWLQKLITRRTGGGDKPRTRRGRLLLLVLYLLAWPLLCSAHLASTFAQNPTLGHAKNPAQRNATPSYTNLFSSSTVVAHQHQQPQQYVQGGDYSTEDSERRRHRKQPKRERTDHWHPYGKYSWEVNQVNPWLSACDLAGPAPADLQGSCGPPEVPKYCPMPCAATSRDPFREVIDVSTGVTTTTTTTTMMIRTKTRLEKADRRGAYTEEAGVRTAPEQCLFYLEESHKRDICRDDFGRASTRSFLTPRENRYWFMSGLRLRHCCEHAVVNALAPGKAGPLDDVLNGGLKCADALDKLLLVDALAARLHCEFEEVLARYDCAQPYSVIHNCTHCKEAYRKWVCSSLVPYFAHGGPMDAKSPESSWTGTRLRPCRSFCQSVEQRCPYLLPGDRAPAYPTQYAGEPTFLCRDPNIPETGGQAARALHSSDDDECCFHVCSEDAPGTGICANCTEPWKHGRAQDPPTAPQCEINPPQADVTDQQYPGSQAGQPEVTTDRGLVDDDTDAASSSTSITPTSSTTVSQQDASFCGSGRIGSIPSASSLGRSTPPVALQLLWLCSMVLISLSGNGALHNNLAFWGPSALLRLIGTSCLLLRACPGLEGSLRFAFLGPRAAKIAVVRNLLFVLGMSRRAVMKCRRRGWWWWRSWRRSSSRHFRWKSRLKEEERRPRVLRRIGGRTRGRAHLEEAARVAIPRGIARSRRWEGWRRSRLPTPDVAFCRSVLRDASVSILGSFPQLAAACSRRFRDWWYWWLWRWWRKRRRKRRRRRWVYCGRIVGTDVACSAKSMSKKDPP</sequence>
<dbReference type="GO" id="GO:0098703">
    <property type="term" value="P:calcium ion import across plasma membrane"/>
    <property type="evidence" value="ECO:0007669"/>
    <property type="project" value="TreeGrafter"/>
</dbReference>
<evidence type="ECO:0000313" key="9">
    <source>
        <dbReference type="Proteomes" id="UP000515204"/>
    </source>
</evidence>
<evidence type="ECO:0000256" key="4">
    <source>
        <dbReference type="ARBA" id="ARBA00023136"/>
    </source>
</evidence>
<dbReference type="PANTHER" id="PTHR15819:SF11">
    <property type="entry name" value="MID1, ISOFORM A"/>
    <property type="match status" value="1"/>
</dbReference>
<keyword evidence="5" id="KW-0325">Glycoprotein</keyword>
<name>A0A6P3WVY8_DINQU</name>
<gene>
    <name evidence="10" type="primary">LOC106742153</name>
</gene>
<dbReference type="Proteomes" id="UP000515204">
    <property type="component" value="Unplaced"/>
</dbReference>
<dbReference type="InterPro" id="IPR055288">
    <property type="entry name" value="NALCN_aux_factor_1/2"/>
</dbReference>
<feature type="region of interest" description="Disordered" evidence="7">
    <location>
        <begin position="501"/>
        <end position="569"/>
    </location>
</feature>
<protein>
    <submittedName>
        <fullName evidence="10">Uncharacterized protein LOC106742153</fullName>
    </submittedName>
</protein>
<evidence type="ECO:0000256" key="8">
    <source>
        <dbReference type="SAM" id="Phobius"/>
    </source>
</evidence>
<dbReference type="OrthoDB" id="10047996at2759"/>
<dbReference type="GO" id="GO:0005886">
    <property type="term" value="C:plasma membrane"/>
    <property type="evidence" value="ECO:0007669"/>
    <property type="project" value="TreeGrafter"/>
</dbReference>
<keyword evidence="3 8" id="KW-1133">Transmembrane helix</keyword>
<proteinExistence type="inferred from homology"/>
<comment type="subcellular location">
    <subcellularLocation>
        <location evidence="1">Membrane</location>
        <topology evidence="1">Multi-pass membrane protein</topology>
    </subcellularLocation>
</comment>
<feature type="region of interest" description="Disordered" evidence="7">
    <location>
        <begin position="121"/>
        <end position="161"/>
    </location>
</feature>
<feature type="transmembrane region" description="Helical" evidence="8">
    <location>
        <begin position="70"/>
        <end position="89"/>
    </location>
</feature>
<feature type="compositionally biased region" description="Low complexity" evidence="7">
    <location>
        <begin position="550"/>
        <end position="564"/>
    </location>
</feature>
<keyword evidence="4 8" id="KW-0472">Membrane</keyword>
<feature type="region of interest" description="Disordered" evidence="7">
    <location>
        <begin position="21"/>
        <end position="42"/>
    </location>
</feature>
<dbReference type="PANTHER" id="PTHR15819">
    <property type="entry name" value="TRANSMEMBRANE PROTEIN FAM155"/>
    <property type="match status" value="1"/>
</dbReference>
<evidence type="ECO:0000256" key="1">
    <source>
        <dbReference type="ARBA" id="ARBA00004141"/>
    </source>
</evidence>
<evidence type="ECO:0000256" key="5">
    <source>
        <dbReference type="ARBA" id="ARBA00023180"/>
    </source>
</evidence>
<reference evidence="10" key="1">
    <citation type="submission" date="2025-08" db="UniProtKB">
        <authorList>
            <consortium name="RefSeq"/>
        </authorList>
    </citation>
    <scope>IDENTIFICATION</scope>
</reference>
<dbReference type="GeneID" id="106742153"/>
<dbReference type="AlphaFoldDB" id="A0A6P3WVY8"/>
<keyword evidence="9" id="KW-1185">Reference proteome</keyword>
<feature type="compositionally biased region" description="Low complexity" evidence="7">
    <location>
        <begin position="122"/>
        <end position="135"/>
    </location>
</feature>
<comment type="similarity">
    <text evidence="6">Belongs to the NALF family.</text>
</comment>
<keyword evidence="2 8" id="KW-0812">Transmembrane</keyword>
<accession>A0A6P3WVY8</accession>
<dbReference type="CTD" id="4281"/>